<gene>
    <name evidence="1" type="ORF">SKC37_07300</name>
</gene>
<dbReference type="Gene3D" id="3.90.930.1">
    <property type="match status" value="1"/>
</dbReference>
<proteinExistence type="predicted"/>
<reference evidence="1 2" key="1">
    <citation type="submission" date="2024-03" db="EMBL/GenBank/DDBJ databases">
        <title>Aquirufa genome sequencing.</title>
        <authorList>
            <person name="Pitt A."/>
            <person name="Hahn M.W."/>
        </authorList>
    </citation>
    <scope>NUCLEOTIDE SEQUENCE [LARGE SCALE GENOMIC DNA]</scope>
    <source>
        <strain evidence="1 2">HETE-83D</strain>
    </source>
</reference>
<sequence>MRYAVLLLFLWSCSKSEPKTVVEKKYFPSGQIREIRYIQNGVRQGLQTAFWENGKKRFEYTAVNDAYEGELKEWAENGQLFHLAHYKNGQEEGVQKMWHANGKIRSNFVIINGRRYGLLGTKNCKNRDEKLLAY</sequence>
<dbReference type="EMBL" id="JBBKXX010000002">
    <property type="protein sequence ID" value="MFD3408457.1"/>
    <property type="molecule type" value="Genomic_DNA"/>
</dbReference>
<organism evidence="1 2">
    <name type="scientific">Aquirufa esocilacus</name>
    <dbReference type="NCBI Taxonomy" id="3096513"/>
    <lineage>
        <taxon>Bacteria</taxon>
        <taxon>Pseudomonadati</taxon>
        <taxon>Bacteroidota</taxon>
        <taxon>Cytophagia</taxon>
        <taxon>Cytophagales</taxon>
        <taxon>Flectobacillaceae</taxon>
        <taxon>Aquirufa</taxon>
    </lineage>
</organism>
<dbReference type="SUPFAM" id="SSF82185">
    <property type="entry name" value="Histone H3 K4-specific methyltransferase SET7/9 N-terminal domain"/>
    <property type="match status" value="1"/>
</dbReference>
<comment type="caution">
    <text evidence="1">The sequence shown here is derived from an EMBL/GenBank/DDBJ whole genome shotgun (WGS) entry which is preliminary data.</text>
</comment>
<keyword evidence="2" id="KW-1185">Reference proteome</keyword>
<evidence type="ECO:0008006" key="3">
    <source>
        <dbReference type="Google" id="ProtNLM"/>
    </source>
</evidence>
<dbReference type="InterPro" id="IPR011652">
    <property type="entry name" value="MORN_2"/>
</dbReference>
<dbReference type="RefSeq" id="WP_377980845.1">
    <property type="nucleotide sequence ID" value="NZ_JBBKXX010000002.1"/>
</dbReference>
<dbReference type="Pfam" id="PF07661">
    <property type="entry name" value="MORN_2"/>
    <property type="match status" value="4"/>
</dbReference>
<evidence type="ECO:0000313" key="1">
    <source>
        <dbReference type="EMBL" id="MFD3408457.1"/>
    </source>
</evidence>
<protein>
    <recommendedName>
        <fullName evidence="3">Toxin-antitoxin system YwqK family antitoxin</fullName>
    </recommendedName>
</protein>
<name>A0ABW6DIB9_9BACT</name>
<evidence type="ECO:0000313" key="2">
    <source>
        <dbReference type="Proteomes" id="UP001598019"/>
    </source>
</evidence>
<accession>A0ABW6DIB9</accession>
<dbReference type="Proteomes" id="UP001598019">
    <property type="component" value="Unassembled WGS sequence"/>
</dbReference>